<sequence length="148" mass="16535">MDVTSDPQSGNPGNKYLSSAPRDDYQVFWHYTRFTSMMSILRGLRLYPSLRKRNGRDARYGDGQYVSDIKPGAMSDAQLSYWLVRAPEASGRFTHYVGINVAELEIIQGREHVFVIPGREALDLTGRVVSWGANDDPIPPGGVAPRFS</sequence>
<dbReference type="EMBL" id="QMEY01000018">
    <property type="protein sequence ID" value="RBQ16133.1"/>
    <property type="molecule type" value="Genomic_DNA"/>
</dbReference>
<dbReference type="AlphaFoldDB" id="A0A366LRI4"/>
<dbReference type="InterPro" id="IPR028920">
    <property type="entry name" value="Tox-ART-HYD1_dom"/>
</dbReference>
<name>A0A366LRI4_9ACTN</name>
<reference evidence="2 3" key="1">
    <citation type="submission" date="2018-06" db="EMBL/GenBank/DDBJ databases">
        <title>Sphaerisporangium craniellae sp. nov., isolated from a marine sponge in the South China Sea.</title>
        <authorList>
            <person name="Li L."/>
        </authorList>
    </citation>
    <scope>NUCLEOTIDE SEQUENCE [LARGE SCALE GENOMIC DNA]</scope>
    <source>
        <strain evidence="2 3">LHW63015</strain>
    </source>
</reference>
<keyword evidence="3" id="KW-1185">Reference proteome</keyword>
<organism evidence="2 3">
    <name type="scientific">Spongiactinospora rosea</name>
    <dbReference type="NCBI Taxonomy" id="2248750"/>
    <lineage>
        <taxon>Bacteria</taxon>
        <taxon>Bacillati</taxon>
        <taxon>Actinomycetota</taxon>
        <taxon>Actinomycetes</taxon>
        <taxon>Streptosporangiales</taxon>
        <taxon>Streptosporangiaceae</taxon>
        <taxon>Spongiactinospora</taxon>
    </lineage>
</organism>
<dbReference type="RefSeq" id="WP_113984454.1">
    <property type="nucleotide sequence ID" value="NZ_QMEY01000018.1"/>
</dbReference>
<evidence type="ECO:0000313" key="3">
    <source>
        <dbReference type="Proteomes" id="UP000253303"/>
    </source>
</evidence>
<proteinExistence type="predicted"/>
<comment type="caution">
    <text evidence="2">The sequence shown here is derived from an EMBL/GenBank/DDBJ whole genome shotgun (WGS) entry which is preliminary data.</text>
</comment>
<evidence type="ECO:0000259" key="1">
    <source>
        <dbReference type="Pfam" id="PF15633"/>
    </source>
</evidence>
<dbReference type="OrthoDB" id="582519at2"/>
<protein>
    <recommendedName>
        <fullName evidence="1">Tox-ART-HYD1 domain-containing protein</fullName>
    </recommendedName>
</protein>
<feature type="domain" description="Tox-ART-HYD1" evidence="1">
    <location>
        <begin position="29"/>
        <end position="127"/>
    </location>
</feature>
<dbReference type="Pfam" id="PF15633">
    <property type="entry name" value="Tox-ART-HYD1"/>
    <property type="match status" value="1"/>
</dbReference>
<accession>A0A366LRI4</accession>
<gene>
    <name evidence="2" type="ORF">DP939_31420</name>
</gene>
<dbReference type="Proteomes" id="UP000253303">
    <property type="component" value="Unassembled WGS sequence"/>
</dbReference>
<evidence type="ECO:0000313" key="2">
    <source>
        <dbReference type="EMBL" id="RBQ16133.1"/>
    </source>
</evidence>